<feature type="compositionally biased region" description="Acidic residues" evidence="1">
    <location>
        <begin position="240"/>
        <end position="255"/>
    </location>
</feature>
<proteinExistence type="predicted"/>
<accession>A0AA38HAB9</accession>
<evidence type="ECO:0000313" key="3">
    <source>
        <dbReference type="Proteomes" id="UP001164286"/>
    </source>
</evidence>
<evidence type="ECO:0000313" key="2">
    <source>
        <dbReference type="EMBL" id="KAI9635749.1"/>
    </source>
</evidence>
<gene>
    <name evidence="2" type="ORF">MKK02DRAFT_33102</name>
</gene>
<name>A0AA38HAB9_9TREE</name>
<organism evidence="2 3">
    <name type="scientific">Dioszegia hungarica</name>
    <dbReference type="NCBI Taxonomy" id="4972"/>
    <lineage>
        <taxon>Eukaryota</taxon>
        <taxon>Fungi</taxon>
        <taxon>Dikarya</taxon>
        <taxon>Basidiomycota</taxon>
        <taxon>Agaricomycotina</taxon>
        <taxon>Tremellomycetes</taxon>
        <taxon>Tremellales</taxon>
        <taxon>Bulleribasidiaceae</taxon>
        <taxon>Dioszegia</taxon>
    </lineage>
</organism>
<protein>
    <submittedName>
        <fullName evidence="2">Uncharacterized protein</fullName>
    </submittedName>
</protein>
<feature type="region of interest" description="Disordered" evidence="1">
    <location>
        <begin position="348"/>
        <end position="368"/>
    </location>
</feature>
<keyword evidence="3" id="KW-1185">Reference proteome</keyword>
<feature type="region of interest" description="Disordered" evidence="1">
    <location>
        <begin position="227"/>
        <end position="298"/>
    </location>
</feature>
<reference evidence="2" key="1">
    <citation type="journal article" date="2022" name="G3 (Bethesda)">
        <title>High quality genome of the basidiomycete yeast Dioszegia hungarica PDD-24b-2 isolated from cloud water.</title>
        <authorList>
            <person name="Jarrige D."/>
            <person name="Haridas S."/>
            <person name="Bleykasten-Grosshans C."/>
            <person name="Joly M."/>
            <person name="Nadalig T."/>
            <person name="Sancelme M."/>
            <person name="Vuilleumier S."/>
            <person name="Grigoriev I.V."/>
            <person name="Amato P."/>
            <person name="Bringel F."/>
        </authorList>
    </citation>
    <scope>NUCLEOTIDE SEQUENCE</scope>
    <source>
        <strain evidence="2">PDD-24b-2</strain>
    </source>
</reference>
<dbReference type="Proteomes" id="UP001164286">
    <property type="component" value="Unassembled WGS sequence"/>
</dbReference>
<comment type="caution">
    <text evidence="2">The sequence shown here is derived from an EMBL/GenBank/DDBJ whole genome shotgun (WGS) entry which is preliminary data.</text>
</comment>
<dbReference type="GeneID" id="77727854"/>
<evidence type="ECO:0000256" key="1">
    <source>
        <dbReference type="SAM" id="MobiDB-lite"/>
    </source>
</evidence>
<dbReference type="RefSeq" id="XP_052945526.1">
    <property type="nucleotide sequence ID" value="XM_053088649.1"/>
</dbReference>
<dbReference type="EMBL" id="JAKWFO010000005">
    <property type="protein sequence ID" value="KAI9635749.1"/>
    <property type="molecule type" value="Genomic_DNA"/>
</dbReference>
<sequence>MRLRKARRSAPPLSSVHLQITDEDRMDIANQGLTQRDLSRFSDRVNELLDGLMPIDWKKAMGQTTQTTGVTRGSKIEKSQALAAQAMEMVKKLEYAQTLTRTLRNRNNLKLMWEDPEATVGERTVLADEFRETMRTDDESGDSCIGIDLFAPYTTAPFVDRLLDTLDQSAAAFSGVTLARPKPKGKFKSMFTRSKMTERTGQPLEWLDDCCKRIHGITNQIQETRDEVMKGTEGGGLVTEDFEDEGYVSGDEDPSEDSRKLVASPGTGQDPPLHRPLPAPPDHHGAGLAPPTHLGHLTLPHASQPVRARCRGAGPLRSTSTVLDLAPGDSRRGAVDLALALANPVTAEDTTHPNSIIPALGSTPTIPSPTRAPLVDRPDHPHHYTPPNGAAPTLPNLHHAIPVIDSYHPATTYRTPVYSSPV</sequence>
<dbReference type="AlphaFoldDB" id="A0AA38HAB9"/>